<dbReference type="EMBL" id="JAVHNQ010000011">
    <property type="protein sequence ID" value="KAK6336297.1"/>
    <property type="molecule type" value="Genomic_DNA"/>
</dbReference>
<proteinExistence type="predicted"/>
<keyword evidence="8" id="KW-1185">Reference proteome</keyword>
<reference evidence="7 8" key="1">
    <citation type="submission" date="2019-10" db="EMBL/GenBank/DDBJ databases">
        <authorList>
            <person name="Palmer J.M."/>
        </authorList>
    </citation>
    <scope>NUCLEOTIDE SEQUENCE [LARGE SCALE GENOMIC DNA]</scope>
    <source>
        <strain evidence="7 8">TWF696</strain>
    </source>
</reference>
<comment type="caution">
    <text evidence="7">The sequence shown here is derived from an EMBL/GenBank/DDBJ whole genome shotgun (WGS) entry which is preliminary data.</text>
</comment>
<evidence type="ECO:0000256" key="1">
    <source>
        <dbReference type="ARBA" id="ARBA00004123"/>
    </source>
</evidence>
<sequence length="256" mass="29460">MDPFPSPQSSRPNSFIQPLHHPDSLYFIEKSPWGQCECAGCDEFITAGEYRLSVFPGAFGPYSKTHPDVYHIRCFEHKDYALRKDFINRITPLSLSTWTKRGRRDLLTGFHMIPRGLEYLILHYKKQRLKWIEVRENQLAGADTGSTASGGLIDASVNTTPSAQVDGQDAQDSSGCFSSRRYINGWDLYGAFIDNKMEKQHTLWRLVEKWACYEEAVKTETEKLTNDQKEIRAKLGEQGFRAMEELGDDYFFCYLD</sequence>
<evidence type="ECO:0000256" key="3">
    <source>
        <dbReference type="ARBA" id="ARBA00022771"/>
    </source>
</evidence>
<name>A0AAV9U657_9PEZI</name>
<evidence type="ECO:0000313" key="7">
    <source>
        <dbReference type="EMBL" id="KAK6336297.1"/>
    </source>
</evidence>
<evidence type="ECO:0000256" key="2">
    <source>
        <dbReference type="ARBA" id="ARBA00022723"/>
    </source>
</evidence>
<protein>
    <recommendedName>
        <fullName evidence="6">PARP-type domain-containing protein</fullName>
    </recommendedName>
</protein>
<comment type="subcellular location">
    <subcellularLocation>
        <location evidence="1">Nucleus</location>
    </subcellularLocation>
</comment>
<dbReference type="PROSITE" id="PS50064">
    <property type="entry name" value="ZF_PARP_2"/>
    <property type="match status" value="1"/>
</dbReference>
<dbReference type="AlphaFoldDB" id="A0AAV9U657"/>
<evidence type="ECO:0000259" key="6">
    <source>
        <dbReference type="PROSITE" id="PS50064"/>
    </source>
</evidence>
<evidence type="ECO:0000256" key="4">
    <source>
        <dbReference type="ARBA" id="ARBA00022833"/>
    </source>
</evidence>
<keyword evidence="4" id="KW-0862">Zinc</keyword>
<gene>
    <name evidence="7" type="ORF">TWF696_001859</name>
</gene>
<organism evidence="7 8">
    <name type="scientific">Orbilia brochopaga</name>
    <dbReference type="NCBI Taxonomy" id="3140254"/>
    <lineage>
        <taxon>Eukaryota</taxon>
        <taxon>Fungi</taxon>
        <taxon>Dikarya</taxon>
        <taxon>Ascomycota</taxon>
        <taxon>Pezizomycotina</taxon>
        <taxon>Orbiliomycetes</taxon>
        <taxon>Orbiliales</taxon>
        <taxon>Orbiliaceae</taxon>
        <taxon>Orbilia</taxon>
    </lineage>
</organism>
<feature type="domain" description="PARP-type" evidence="6">
    <location>
        <begin position="26"/>
        <end position="75"/>
    </location>
</feature>
<evidence type="ECO:0000313" key="8">
    <source>
        <dbReference type="Proteomes" id="UP001375240"/>
    </source>
</evidence>
<dbReference type="GO" id="GO:0003677">
    <property type="term" value="F:DNA binding"/>
    <property type="evidence" value="ECO:0007669"/>
    <property type="project" value="InterPro"/>
</dbReference>
<dbReference type="Proteomes" id="UP001375240">
    <property type="component" value="Unassembled WGS sequence"/>
</dbReference>
<keyword evidence="3" id="KW-0863">Zinc-finger</keyword>
<keyword evidence="2" id="KW-0479">Metal-binding</keyword>
<dbReference type="Gene3D" id="3.30.1740.10">
    <property type="entry name" value="Zinc finger, PARP-type"/>
    <property type="match status" value="1"/>
</dbReference>
<dbReference type="GO" id="GO:0005634">
    <property type="term" value="C:nucleus"/>
    <property type="evidence" value="ECO:0007669"/>
    <property type="project" value="UniProtKB-SubCell"/>
</dbReference>
<accession>A0AAV9U657</accession>
<evidence type="ECO:0000256" key="5">
    <source>
        <dbReference type="ARBA" id="ARBA00023242"/>
    </source>
</evidence>
<dbReference type="GO" id="GO:0008270">
    <property type="term" value="F:zinc ion binding"/>
    <property type="evidence" value="ECO:0007669"/>
    <property type="project" value="UniProtKB-KW"/>
</dbReference>
<keyword evidence="5" id="KW-0539">Nucleus</keyword>
<dbReference type="InterPro" id="IPR001510">
    <property type="entry name" value="Znf_PARP"/>
</dbReference>
<dbReference type="InterPro" id="IPR036957">
    <property type="entry name" value="Znf_PARP_sf"/>
</dbReference>